<dbReference type="Gene3D" id="2.160.10.10">
    <property type="entry name" value="Hexapeptide repeat proteins"/>
    <property type="match status" value="1"/>
</dbReference>
<dbReference type="PANTHER" id="PTHR43300:SF4">
    <property type="entry name" value="ACYL-[ACYL-CARRIER-PROTEIN]--UDP-N-ACETYLGLUCOSAMINE O-ACYLTRANSFERASE"/>
    <property type="match status" value="1"/>
</dbReference>
<accession>A0A942YT91</accession>
<dbReference type="InterPro" id="IPR011004">
    <property type="entry name" value="Trimer_LpxA-like_sf"/>
</dbReference>
<reference evidence="1" key="1">
    <citation type="submission" date="2021-05" db="EMBL/GenBank/DDBJ databases">
        <title>Novel Bacillus species.</title>
        <authorList>
            <person name="Liu G."/>
        </authorList>
    </citation>
    <scope>NUCLEOTIDE SEQUENCE</scope>
    <source>
        <strain evidence="1">FJAT-49825</strain>
    </source>
</reference>
<dbReference type="CDD" id="cd03358">
    <property type="entry name" value="LbH_WxcM_N_like"/>
    <property type="match status" value="1"/>
</dbReference>
<dbReference type="EMBL" id="JAGYPF010000002">
    <property type="protein sequence ID" value="MBS4212683.1"/>
    <property type="molecule type" value="Genomic_DNA"/>
</dbReference>
<evidence type="ECO:0000313" key="1">
    <source>
        <dbReference type="EMBL" id="MBS4212683.1"/>
    </source>
</evidence>
<comment type="caution">
    <text evidence="1">The sequence shown here is derived from an EMBL/GenBank/DDBJ whole genome shotgun (WGS) entry which is preliminary data.</text>
</comment>
<dbReference type="Pfam" id="PF00132">
    <property type="entry name" value="Hexapep"/>
    <property type="match status" value="1"/>
</dbReference>
<keyword evidence="2" id="KW-1185">Reference proteome</keyword>
<dbReference type="InterPro" id="IPR001451">
    <property type="entry name" value="Hexapep"/>
</dbReference>
<protein>
    <submittedName>
        <fullName evidence="1">N-acetyltransferase</fullName>
    </submittedName>
</protein>
<sequence length="188" mass="20503">MSYFVHESSYIDENVTIGEGTKIWHFSHVQKGAQIGEKCSLGQNVNISNNVKIGNGVKIQNNVSVYEGVELEDYVFCGPSMVFTNDLTPRSKYPKGSEGYKHTLVKYGASIGANATIVCGNTIGRWAMIASGAVVTKDVPDYALIAGVPAKQIGWVCECGAVLKNKLKCNDCRREYSLVDGKLKEETK</sequence>
<proteinExistence type="predicted"/>
<dbReference type="PANTHER" id="PTHR43300">
    <property type="entry name" value="ACETYLTRANSFERASE"/>
    <property type="match status" value="1"/>
</dbReference>
<gene>
    <name evidence="1" type="ORF">KHA99_09510</name>
</gene>
<dbReference type="InterPro" id="IPR050179">
    <property type="entry name" value="Trans_hexapeptide_repeat"/>
</dbReference>
<name>A0A942YT91_9BACI</name>
<dbReference type="Proteomes" id="UP000679749">
    <property type="component" value="Unassembled WGS sequence"/>
</dbReference>
<evidence type="ECO:0000313" key="2">
    <source>
        <dbReference type="Proteomes" id="UP000679749"/>
    </source>
</evidence>
<dbReference type="AlphaFoldDB" id="A0A942YT91"/>
<dbReference type="SUPFAM" id="SSF51161">
    <property type="entry name" value="Trimeric LpxA-like enzymes"/>
    <property type="match status" value="1"/>
</dbReference>
<organism evidence="1 2">
    <name type="scientific">Neobacillus rhizophilus</name>
    <dbReference type="NCBI Taxonomy" id="2833579"/>
    <lineage>
        <taxon>Bacteria</taxon>
        <taxon>Bacillati</taxon>
        <taxon>Bacillota</taxon>
        <taxon>Bacilli</taxon>
        <taxon>Bacillales</taxon>
        <taxon>Bacillaceae</taxon>
        <taxon>Neobacillus</taxon>
    </lineage>
</organism>
<dbReference type="RefSeq" id="WP_213117216.1">
    <property type="nucleotide sequence ID" value="NZ_JAGYPF010000002.1"/>
</dbReference>